<keyword evidence="2" id="KW-0614">Plasmid</keyword>
<dbReference type="HOGENOM" id="CLU_2911443_0_0_2"/>
<dbReference type="Pfam" id="PF18545">
    <property type="entry name" value="HalOD1"/>
    <property type="match status" value="1"/>
</dbReference>
<accession>D2S2X1</accession>
<dbReference type="Proteomes" id="UP000001903">
    <property type="component" value="Plasmid pHTUR03"/>
</dbReference>
<evidence type="ECO:0000259" key="1">
    <source>
        <dbReference type="Pfam" id="PF18545"/>
    </source>
</evidence>
<geneLocation type="plasmid" evidence="2 3">
    <name>pHTUR03</name>
</geneLocation>
<keyword evidence="3" id="KW-1185">Reference proteome</keyword>
<dbReference type="EMBL" id="CP001863">
    <property type="protein sequence ID" value="ADB63718.1"/>
    <property type="molecule type" value="Genomic_DNA"/>
</dbReference>
<gene>
    <name evidence="2" type="ordered locus">Htur_4989</name>
</gene>
<evidence type="ECO:0000313" key="2">
    <source>
        <dbReference type="EMBL" id="ADB63718.1"/>
    </source>
</evidence>
<reference evidence="2 3" key="1">
    <citation type="journal article" date="2010" name="Stand. Genomic Sci.">
        <title>Complete genome sequence of Haloterrigena turkmenica type strain (4k).</title>
        <authorList>
            <person name="Saunders E."/>
            <person name="Tindall B.J."/>
            <person name="Fahnrich R."/>
            <person name="Lapidus A."/>
            <person name="Copeland A."/>
            <person name="Del Rio T.G."/>
            <person name="Lucas S."/>
            <person name="Chen F."/>
            <person name="Tice H."/>
            <person name="Cheng J.F."/>
            <person name="Han C."/>
            <person name="Detter J.C."/>
            <person name="Bruce D."/>
            <person name="Goodwin L."/>
            <person name="Chain P."/>
            <person name="Pitluck S."/>
            <person name="Pati A."/>
            <person name="Ivanova N."/>
            <person name="Mavromatis K."/>
            <person name="Chen A."/>
            <person name="Palaniappan K."/>
            <person name="Land M."/>
            <person name="Hauser L."/>
            <person name="Chang Y.J."/>
            <person name="Jeffries C.D."/>
            <person name="Brettin T."/>
            <person name="Rohde M."/>
            <person name="Goker M."/>
            <person name="Bristow J."/>
            <person name="Eisen J.A."/>
            <person name="Markowitz V."/>
            <person name="Hugenholtz P."/>
            <person name="Klenk H.P."/>
            <person name="Kyrpides N.C."/>
        </authorList>
    </citation>
    <scope>NUCLEOTIDE SEQUENCE [LARGE SCALE GENOMIC DNA]</scope>
    <source>
        <strain evidence="3">ATCC 51198 / DSM 5511 / JCM 9101 / NCIMB 13204 / VKM B-1734 / 4k</strain>
    </source>
</reference>
<dbReference type="AlphaFoldDB" id="D2S2X1"/>
<dbReference type="KEGG" id="htu:Htur_4989"/>
<evidence type="ECO:0000313" key="3">
    <source>
        <dbReference type="Proteomes" id="UP000001903"/>
    </source>
</evidence>
<dbReference type="InterPro" id="IPR040624">
    <property type="entry name" value="HalOD1"/>
</dbReference>
<feature type="domain" description="Halobacterial output" evidence="1">
    <location>
        <begin position="3"/>
        <end position="55"/>
    </location>
</feature>
<protein>
    <recommendedName>
        <fullName evidence="1">Halobacterial output domain-containing protein</fullName>
    </recommendedName>
</protein>
<organism evidence="2 3">
    <name type="scientific">Haloterrigena turkmenica (strain ATCC 51198 / DSM 5511 / JCM 9101 / NCIMB 13204 / VKM B-1734 / 4k)</name>
    <name type="common">Halococcus turkmenicus</name>
    <dbReference type="NCBI Taxonomy" id="543526"/>
    <lineage>
        <taxon>Archaea</taxon>
        <taxon>Methanobacteriati</taxon>
        <taxon>Methanobacteriota</taxon>
        <taxon>Stenosarchaea group</taxon>
        <taxon>Halobacteria</taxon>
        <taxon>Halobacteriales</taxon>
        <taxon>Natrialbaceae</taxon>
        <taxon>Haloterrigena</taxon>
    </lineage>
</organism>
<proteinExistence type="predicted"/>
<sequence>MDFEGVDSAELPPIYDCVDGMLNELFSNPPAPEAQMEVTFSYHQYRVTVEQNGNAKFVKTG</sequence>
<name>D2S2X1_HALTV</name>